<evidence type="ECO:0000256" key="1">
    <source>
        <dbReference type="ARBA" id="ARBA00022729"/>
    </source>
</evidence>
<dbReference type="STRING" id="1073328.SAMN05216294_1387"/>
<keyword evidence="6" id="KW-1185">Reference proteome</keyword>
<feature type="compositionally biased region" description="Polar residues" evidence="2">
    <location>
        <begin position="316"/>
        <end position="336"/>
    </location>
</feature>
<feature type="compositionally biased region" description="Low complexity" evidence="2">
    <location>
        <begin position="369"/>
        <end position="382"/>
    </location>
</feature>
<name>A0A1H2Q387_9FLAO</name>
<feature type="chain" id="PRO_5011581255" evidence="3">
    <location>
        <begin position="27"/>
        <end position="524"/>
    </location>
</feature>
<dbReference type="Pfam" id="PF11617">
    <property type="entry name" value="Cu-binding_MopE"/>
    <property type="match status" value="3"/>
</dbReference>
<proteinExistence type="predicted"/>
<evidence type="ECO:0000256" key="2">
    <source>
        <dbReference type="SAM" id="MobiDB-lite"/>
    </source>
</evidence>
<evidence type="ECO:0000313" key="6">
    <source>
        <dbReference type="Proteomes" id="UP000199592"/>
    </source>
</evidence>
<dbReference type="Gene3D" id="3.40.630.40">
    <property type="entry name" value="Zn-dependent exopeptidases"/>
    <property type="match status" value="1"/>
</dbReference>
<evidence type="ECO:0000259" key="4">
    <source>
        <dbReference type="Pfam" id="PF18962"/>
    </source>
</evidence>
<organism evidence="5 6">
    <name type="scientific">Flagellimonas zhangzhouensis</name>
    <dbReference type="NCBI Taxonomy" id="1073328"/>
    <lineage>
        <taxon>Bacteria</taxon>
        <taxon>Pseudomonadati</taxon>
        <taxon>Bacteroidota</taxon>
        <taxon>Flavobacteriia</taxon>
        <taxon>Flavobacteriales</taxon>
        <taxon>Flavobacteriaceae</taxon>
        <taxon>Flagellimonas</taxon>
    </lineage>
</organism>
<evidence type="ECO:0000313" key="5">
    <source>
        <dbReference type="EMBL" id="SDW01571.1"/>
    </source>
</evidence>
<dbReference type="OrthoDB" id="1404271at2"/>
<accession>A0A1H2Q387</accession>
<dbReference type="InterPro" id="IPR021655">
    <property type="entry name" value="Put_metal-bd"/>
</dbReference>
<keyword evidence="1 3" id="KW-0732">Signal</keyword>
<dbReference type="AlphaFoldDB" id="A0A1H2Q387"/>
<feature type="compositionally biased region" description="Acidic residues" evidence="2">
    <location>
        <begin position="384"/>
        <end position="399"/>
    </location>
</feature>
<feature type="compositionally biased region" description="Acidic residues" evidence="2">
    <location>
        <begin position="341"/>
        <end position="356"/>
    </location>
</feature>
<reference evidence="6" key="1">
    <citation type="submission" date="2016-10" db="EMBL/GenBank/DDBJ databases">
        <authorList>
            <person name="Varghese N."/>
            <person name="Submissions S."/>
        </authorList>
    </citation>
    <scope>NUCLEOTIDE SEQUENCE [LARGE SCALE GENOMIC DNA]</scope>
    <source>
        <strain evidence="6">DSM 25030</strain>
    </source>
</reference>
<dbReference type="Proteomes" id="UP000199592">
    <property type="component" value="Unassembled WGS sequence"/>
</dbReference>
<dbReference type="EMBL" id="FNMY01000001">
    <property type="protein sequence ID" value="SDW01571.1"/>
    <property type="molecule type" value="Genomic_DNA"/>
</dbReference>
<dbReference type="Pfam" id="PF18962">
    <property type="entry name" value="Por_Secre_tail"/>
    <property type="match status" value="1"/>
</dbReference>
<feature type="region of interest" description="Disordered" evidence="2">
    <location>
        <begin position="312"/>
        <end position="415"/>
    </location>
</feature>
<sequence>MKPFLIIKKPLLWAALSFVFTQILNAQVPGESYFDNTGFVEYIQGDHPVIITVPHNGYLEPDNIPDRSCNGCKYGSDSHTQEMARTLIDAYFEQTGHYPHVIINLLARVKFDANRPIDEAADGNATVKIAWQNYQDFIIAAKSEIEQDYGRGILFDFHGHSHDVERIELGYTLTKEELALPSEVLNSFDLVDGSGIKTLILDNPLQQTHAQMLTGPFSLGALIQNRGYPTVPSPDDHYPLANEDYFTGGFTIFTHSSRRDNNSSIDGLQIEVNSDIRFDEVLRTDFSIDLADAIFEYLTLFYLSEEVLDDVDQDGDNSNVDCDDNNPNIGPSQTEIPYNGIDDDCNPETLDDDLDQDGFTQENDCDDSNPNINPNQEEIPYNGIDDDCAPETLDDDLDQDGFAQENDCDDTDPNINPNADEILDNLIDENCDGELGTSTIEPPNPVEPTGELIFYPNPTDELLLIINAKALNFYVEFFDTSGKLIYKVANQKKMHLAHLSSGQYIMVYHDLTAGKAVSKKILIK</sequence>
<evidence type="ECO:0000256" key="3">
    <source>
        <dbReference type="SAM" id="SignalP"/>
    </source>
</evidence>
<dbReference type="RefSeq" id="WP_090293716.1">
    <property type="nucleotide sequence ID" value="NZ_FNKI01000002.1"/>
</dbReference>
<feature type="signal peptide" evidence="3">
    <location>
        <begin position="1"/>
        <end position="26"/>
    </location>
</feature>
<feature type="domain" description="Secretion system C-terminal sorting" evidence="4">
    <location>
        <begin position="455"/>
        <end position="523"/>
    </location>
</feature>
<dbReference type="SUPFAM" id="SSF53187">
    <property type="entry name" value="Zn-dependent exopeptidases"/>
    <property type="match status" value="1"/>
</dbReference>
<dbReference type="NCBIfam" id="TIGR04183">
    <property type="entry name" value="Por_Secre_tail"/>
    <property type="match status" value="1"/>
</dbReference>
<dbReference type="InterPro" id="IPR026444">
    <property type="entry name" value="Secre_tail"/>
</dbReference>
<gene>
    <name evidence="5" type="ORF">SAMN04487892_0038</name>
</gene>
<protein>
    <submittedName>
        <fullName evidence="5">Por secretion system C-terminal sorting domain-containing protein</fullName>
    </submittedName>
</protein>